<protein>
    <recommendedName>
        <fullName evidence="3">DUF2490 domain-containing protein</fullName>
    </recommendedName>
</protein>
<proteinExistence type="predicted"/>
<gene>
    <name evidence="1" type="ORF">BC659_1635</name>
</gene>
<accession>A0A4R6IUP2</accession>
<comment type="caution">
    <text evidence="1">The sequence shown here is derived from an EMBL/GenBank/DDBJ whole genome shotgun (WGS) entry which is preliminary data.</text>
</comment>
<dbReference type="RefSeq" id="WP_133474188.1">
    <property type="nucleotide sequence ID" value="NZ_SNWP01000011.1"/>
</dbReference>
<sequence length="210" mass="24455">MKKYTVLIYMLIYTSTKAQFTPVEMMIGDKYLHYQHSFHRKFNTTSKFGWTHIATIMRQYLIKPEKGGRPNEIMNQVYLTTQLSNKFMLLGGLFFTPATDMKISFAGQYLYRTKKLLLIVNPRFDMGEKFTYELFGLAEIRPAITNDLHLYSRFQFMTNHSTNGHNRSYQQLRLGLETKKVQLGLGTTLDQYGLALTSTSNTGIFIRKIL</sequence>
<keyword evidence="2" id="KW-1185">Reference proteome</keyword>
<evidence type="ECO:0008006" key="3">
    <source>
        <dbReference type="Google" id="ProtNLM"/>
    </source>
</evidence>
<name>A0A4R6IUP2_9BACT</name>
<evidence type="ECO:0000313" key="2">
    <source>
        <dbReference type="Proteomes" id="UP000295741"/>
    </source>
</evidence>
<dbReference type="Proteomes" id="UP000295741">
    <property type="component" value="Unassembled WGS sequence"/>
</dbReference>
<organism evidence="1 2">
    <name type="scientific">Sediminibacterium goheungense</name>
    <dbReference type="NCBI Taxonomy" id="1086393"/>
    <lineage>
        <taxon>Bacteria</taxon>
        <taxon>Pseudomonadati</taxon>
        <taxon>Bacteroidota</taxon>
        <taxon>Chitinophagia</taxon>
        <taxon>Chitinophagales</taxon>
        <taxon>Chitinophagaceae</taxon>
        <taxon>Sediminibacterium</taxon>
    </lineage>
</organism>
<evidence type="ECO:0000313" key="1">
    <source>
        <dbReference type="EMBL" id="TDO26329.1"/>
    </source>
</evidence>
<dbReference type="OrthoDB" id="675324at2"/>
<reference evidence="1 2" key="1">
    <citation type="submission" date="2019-03" db="EMBL/GenBank/DDBJ databases">
        <title>Genomic Encyclopedia of Archaeal and Bacterial Type Strains, Phase II (KMG-II): from individual species to whole genera.</title>
        <authorList>
            <person name="Goeker M."/>
        </authorList>
    </citation>
    <scope>NUCLEOTIDE SEQUENCE [LARGE SCALE GENOMIC DNA]</scope>
    <source>
        <strain evidence="1 2">DSM 28323</strain>
    </source>
</reference>
<dbReference type="AlphaFoldDB" id="A0A4R6IUP2"/>
<dbReference type="EMBL" id="SNWP01000011">
    <property type="protein sequence ID" value="TDO26329.1"/>
    <property type="molecule type" value="Genomic_DNA"/>
</dbReference>